<proteinExistence type="predicted"/>
<dbReference type="Gene3D" id="3.40.50.1010">
    <property type="entry name" value="5'-nuclease"/>
    <property type="match status" value="1"/>
</dbReference>
<evidence type="ECO:0000259" key="1">
    <source>
        <dbReference type="Pfam" id="PF01850"/>
    </source>
</evidence>
<dbReference type="InterPro" id="IPR029060">
    <property type="entry name" value="PIN-like_dom_sf"/>
</dbReference>
<dbReference type="GO" id="GO:0016075">
    <property type="term" value="P:rRNA catabolic process"/>
    <property type="evidence" value="ECO:0007669"/>
    <property type="project" value="TreeGrafter"/>
</dbReference>
<feature type="domain" description="PIN" evidence="1">
    <location>
        <begin position="10"/>
        <end position="128"/>
    </location>
</feature>
<dbReference type="EMBL" id="PFSJ01000003">
    <property type="protein sequence ID" value="PJC24054.1"/>
    <property type="molecule type" value="Genomic_DNA"/>
</dbReference>
<comment type="caution">
    <text evidence="2">The sequence shown here is derived from an EMBL/GenBank/DDBJ whole genome shotgun (WGS) entry which is preliminary data.</text>
</comment>
<organism evidence="2 3">
    <name type="scientific">candidate division WWE3 bacterium CG_4_9_14_0_2_um_filter_35_11</name>
    <dbReference type="NCBI Taxonomy" id="1975077"/>
    <lineage>
        <taxon>Bacteria</taxon>
        <taxon>Katanobacteria</taxon>
    </lineage>
</organism>
<dbReference type="PANTHER" id="PTHR42188">
    <property type="entry name" value="23S RRNA-SPECIFIC ENDONUCLEASE VAPC20"/>
    <property type="match status" value="1"/>
</dbReference>
<dbReference type="InterPro" id="IPR002716">
    <property type="entry name" value="PIN_dom"/>
</dbReference>
<sequence>MGIEETPKLFLDSSFVVALFYGDSVSVDKAQKVLPALITVDRIYINNYILSEVLTVLSQRIGKKKTKEGLNVLYNNRVELIHASRAVENRAYEEFFKISKKDISYADLMLTLHAKEKGIDAILTLDKHYMYLGQKYGLNIICP</sequence>
<evidence type="ECO:0000313" key="2">
    <source>
        <dbReference type="EMBL" id="PJC24054.1"/>
    </source>
</evidence>
<dbReference type="InterPro" id="IPR039018">
    <property type="entry name" value="VapC20-like"/>
</dbReference>
<accession>A0A2M8EMT4</accession>
<gene>
    <name evidence="2" type="ORF">CO058_00290</name>
</gene>
<protein>
    <recommendedName>
        <fullName evidence="1">PIN domain-containing protein</fullName>
    </recommendedName>
</protein>
<dbReference type="CDD" id="cd09854">
    <property type="entry name" value="PIN_VapC-like"/>
    <property type="match status" value="1"/>
</dbReference>
<evidence type="ECO:0000313" key="3">
    <source>
        <dbReference type="Proteomes" id="UP000229756"/>
    </source>
</evidence>
<dbReference type="SUPFAM" id="SSF88723">
    <property type="entry name" value="PIN domain-like"/>
    <property type="match status" value="1"/>
</dbReference>
<reference evidence="3" key="1">
    <citation type="submission" date="2017-09" db="EMBL/GenBank/DDBJ databases">
        <title>Depth-based differentiation of microbial function through sediment-hosted aquifers and enrichment of novel symbionts in the deep terrestrial subsurface.</title>
        <authorList>
            <person name="Probst A.J."/>
            <person name="Ladd B."/>
            <person name="Jarett J.K."/>
            <person name="Geller-Mcgrath D.E."/>
            <person name="Sieber C.M.K."/>
            <person name="Emerson J.B."/>
            <person name="Anantharaman K."/>
            <person name="Thomas B.C."/>
            <person name="Malmstrom R."/>
            <person name="Stieglmeier M."/>
            <person name="Klingl A."/>
            <person name="Woyke T."/>
            <person name="Ryan C.M."/>
            <person name="Banfield J.F."/>
        </authorList>
    </citation>
    <scope>NUCLEOTIDE SEQUENCE [LARGE SCALE GENOMIC DNA]</scope>
</reference>
<dbReference type="GO" id="GO:0004521">
    <property type="term" value="F:RNA endonuclease activity"/>
    <property type="evidence" value="ECO:0007669"/>
    <property type="project" value="InterPro"/>
</dbReference>
<name>A0A2M8EMT4_UNCKA</name>
<dbReference type="AlphaFoldDB" id="A0A2M8EMT4"/>
<dbReference type="Proteomes" id="UP000229756">
    <property type="component" value="Unassembled WGS sequence"/>
</dbReference>
<dbReference type="Pfam" id="PF01850">
    <property type="entry name" value="PIN"/>
    <property type="match status" value="1"/>
</dbReference>
<dbReference type="PANTHER" id="PTHR42188:SF1">
    <property type="entry name" value="23S RRNA-SPECIFIC ENDONUCLEASE VAPC20"/>
    <property type="match status" value="1"/>
</dbReference>